<evidence type="ECO:0000313" key="1">
    <source>
        <dbReference type="EMBL" id="KAK9144881.1"/>
    </source>
</evidence>
<protein>
    <submittedName>
        <fullName evidence="1">Uncharacterized protein</fullName>
    </submittedName>
</protein>
<dbReference type="AlphaFoldDB" id="A0AAP0PL79"/>
<comment type="caution">
    <text evidence="1">The sequence shown here is derived from an EMBL/GenBank/DDBJ whole genome shotgun (WGS) entry which is preliminary data.</text>
</comment>
<proteinExistence type="predicted"/>
<sequence>MLIARPEASTIMLNLGAKRLIGVFLNSIVKKDGWRWRVFHTICGMNRISISLDHTMGEFWLPIWKLNKMGDIKSSSRFEFWRINSIRGNSF</sequence>
<dbReference type="Proteomes" id="UP001417504">
    <property type="component" value="Unassembled WGS sequence"/>
</dbReference>
<gene>
    <name evidence="1" type="ORF">Sjap_004784</name>
</gene>
<evidence type="ECO:0000313" key="2">
    <source>
        <dbReference type="Proteomes" id="UP001417504"/>
    </source>
</evidence>
<name>A0AAP0PL79_9MAGN</name>
<dbReference type="EMBL" id="JBBNAE010000002">
    <property type="protein sequence ID" value="KAK9144881.1"/>
    <property type="molecule type" value="Genomic_DNA"/>
</dbReference>
<accession>A0AAP0PL79</accession>
<reference evidence="1 2" key="1">
    <citation type="submission" date="2024-01" db="EMBL/GenBank/DDBJ databases">
        <title>Genome assemblies of Stephania.</title>
        <authorList>
            <person name="Yang L."/>
        </authorList>
    </citation>
    <scope>NUCLEOTIDE SEQUENCE [LARGE SCALE GENOMIC DNA]</scope>
    <source>
        <strain evidence="1">QJT</strain>
        <tissue evidence="1">Leaf</tissue>
    </source>
</reference>
<organism evidence="1 2">
    <name type="scientific">Stephania japonica</name>
    <dbReference type="NCBI Taxonomy" id="461633"/>
    <lineage>
        <taxon>Eukaryota</taxon>
        <taxon>Viridiplantae</taxon>
        <taxon>Streptophyta</taxon>
        <taxon>Embryophyta</taxon>
        <taxon>Tracheophyta</taxon>
        <taxon>Spermatophyta</taxon>
        <taxon>Magnoliopsida</taxon>
        <taxon>Ranunculales</taxon>
        <taxon>Menispermaceae</taxon>
        <taxon>Menispermoideae</taxon>
        <taxon>Cissampelideae</taxon>
        <taxon>Stephania</taxon>
    </lineage>
</organism>
<keyword evidence="2" id="KW-1185">Reference proteome</keyword>